<name>A0ABR2HNI3_9EUKA</name>
<organism evidence="2 3">
    <name type="scientific">Tritrichomonas musculus</name>
    <dbReference type="NCBI Taxonomy" id="1915356"/>
    <lineage>
        <taxon>Eukaryota</taxon>
        <taxon>Metamonada</taxon>
        <taxon>Parabasalia</taxon>
        <taxon>Tritrichomonadida</taxon>
        <taxon>Tritrichomonadidae</taxon>
        <taxon>Tritrichomonas</taxon>
    </lineage>
</organism>
<feature type="region of interest" description="Disordered" evidence="1">
    <location>
        <begin position="113"/>
        <end position="132"/>
    </location>
</feature>
<comment type="caution">
    <text evidence="2">The sequence shown here is derived from an EMBL/GenBank/DDBJ whole genome shotgun (WGS) entry which is preliminary data.</text>
</comment>
<feature type="compositionally biased region" description="Polar residues" evidence="1">
    <location>
        <begin position="117"/>
        <end position="132"/>
    </location>
</feature>
<feature type="compositionally biased region" description="Low complexity" evidence="1">
    <location>
        <begin position="1"/>
        <end position="19"/>
    </location>
</feature>
<feature type="compositionally biased region" description="Basic and acidic residues" evidence="1">
    <location>
        <begin position="21"/>
        <end position="30"/>
    </location>
</feature>
<keyword evidence="3" id="KW-1185">Reference proteome</keyword>
<protein>
    <submittedName>
        <fullName evidence="2">Uncharacterized protein</fullName>
    </submittedName>
</protein>
<reference evidence="2 3" key="1">
    <citation type="submission" date="2024-04" db="EMBL/GenBank/DDBJ databases">
        <title>Tritrichomonas musculus Genome.</title>
        <authorList>
            <person name="Alves-Ferreira E."/>
            <person name="Grigg M."/>
            <person name="Lorenzi H."/>
            <person name="Galac M."/>
        </authorList>
    </citation>
    <scope>NUCLEOTIDE SEQUENCE [LARGE SCALE GENOMIC DNA]</scope>
    <source>
        <strain evidence="2 3">EAF2021</strain>
    </source>
</reference>
<sequence>MSERNASQSNQNQNNWNQNFDDPRFRKPRDFGFGNHFPLPPFCPPGGQFFPFQQPPFGAGEPFCLFENASDTISHQQPPESPGQHCHWPGMNPNEHFCHFIPQFPRPFERSVGPWPNFQNNQHFDGQNGENH</sequence>
<feature type="region of interest" description="Disordered" evidence="1">
    <location>
        <begin position="1"/>
        <end position="31"/>
    </location>
</feature>
<dbReference type="EMBL" id="JAPFFF010000024">
    <property type="protein sequence ID" value="KAK8850168.1"/>
    <property type="molecule type" value="Genomic_DNA"/>
</dbReference>
<evidence type="ECO:0000313" key="3">
    <source>
        <dbReference type="Proteomes" id="UP001470230"/>
    </source>
</evidence>
<accession>A0ABR2HNI3</accession>
<gene>
    <name evidence="2" type="ORF">M9Y10_018289</name>
</gene>
<proteinExistence type="predicted"/>
<evidence type="ECO:0000256" key="1">
    <source>
        <dbReference type="SAM" id="MobiDB-lite"/>
    </source>
</evidence>
<dbReference type="Proteomes" id="UP001470230">
    <property type="component" value="Unassembled WGS sequence"/>
</dbReference>
<evidence type="ECO:0000313" key="2">
    <source>
        <dbReference type="EMBL" id="KAK8850168.1"/>
    </source>
</evidence>